<dbReference type="InterPro" id="IPR011604">
    <property type="entry name" value="PDDEXK-like_dom_sf"/>
</dbReference>
<feature type="domain" description="Major facilitator superfamily (MFS) profile" evidence="9">
    <location>
        <begin position="212"/>
        <end position="636"/>
    </location>
</feature>
<proteinExistence type="inferred from homology"/>
<accession>A0AAN7SMF8</accession>
<keyword evidence="6" id="KW-0325">Glycoprotein</keyword>
<feature type="transmembrane region" description="Helical" evidence="8">
    <location>
        <begin position="479"/>
        <end position="504"/>
    </location>
</feature>
<dbReference type="SUPFAM" id="SSF103473">
    <property type="entry name" value="MFS general substrate transporter"/>
    <property type="match status" value="1"/>
</dbReference>
<feature type="transmembrane region" description="Helical" evidence="8">
    <location>
        <begin position="610"/>
        <end position="632"/>
    </location>
</feature>
<sequence length="677" mass="74262">MSKPEKSYSQLQFDQATVSIDEIIQATVRAVIAESGGNRSIVGGTSTPESSRGSQSFSNKEIAKLLSSFDGQNDNVDVTAFIEKTEAVKAAYEEISHCNTENGVLVKQLIKTSKVKHTETMDTGHKLEKFVLKALEAKLSVNVKNCGLVLDLSFPVFGAFLDAIGADFVVEGKCPISLKTELKLNKKTNNYMQVDASEQPQLLSGRLCQIVCVITGTLTALSDGMQYGWTSPSLSVLQSPSSTIKIKDADIIWLEYLYMLGGLTGLPITVYLLDKLGRKKSMLIAAVENLVAWILLGTANSVEMLFVARFLAGLGGDINFVATPTYIAEISDKEIRGCLGSVIYIMMSIGILLIYCIGPFVSITMSSGIGAFFIIIQLATFPFMPRSPYYLLVKNQIEEARKSLQILKSSKNVENDLNEIGEIIRRENQDRGRPLDLFKIKSNRKAFFIMAALNFGQHFSGISVMLMNFHTILEDAESIISSSTAAILFSFLMLLACFVSAAIIDKAGRKFLLGTSSFLTGVLLLILASYFSAKNSGINVSNYNWVPIFVILFYAIVFKCGLGLVPIVITAELYPTNIKAVGCAVSDAMYLLAGGISLILYHILMDHFGIQVPLFLFGFCCFVVGCFLILVVPETKGKTLEEIQQMLKGEFRKVHQTEKVFSKPSKNSEANYNSNLP</sequence>
<dbReference type="InterPro" id="IPR011335">
    <property type="entry name" value="Restrct_endonuc-II-like"/>
</dbReference>
<dbReference type="Proteomes" id="UP001353858">
    <property type="component" value="Unassembled WGS sequence"/>
</dbReference>
<keyword evidence="4 8" id="KW-1133">Transmembrane helix</keyword>
<evidence type="ECO:0000313" key="11">
    <source>
        <dbReference type="Proteomes" id="UP001353858"/>
    </source>
</evidence>
<comment type="subcellular location">
    <subcellularLocation>
        <location evidence="1">Cell membrane</location>
        <topology evidence="1">Multi-pass membrane protein</topology>
    </subcellularLocation>
</comment>
<gene>
    <name evidence="10" type="ORF">RN001_012420</name>
</gene>
<dbReference type="FunFam" id="1.20.1250.20:FF:000055">
    <property type="entry name" value="Facilitated trehalose transporter Tret1-2 homolog"/>
    <property type="match status" value="1"/>
</dbReference>
<dbReference type="GO" id="GO:0005886">
    <property type="term" value="C:plasma membrane"/>
    <property type="evidence" value="ECO:0007669"/>
    <property type="project" value="UniProtKB-SubCell"/>
</dbReference>
<comment type="caution">
    <text evidence="10">The sequence shown here is derived from an EMBL/GenBank/DDBJ whole genome shotgun (WGS) entry which is preliminary data.</text>
</comment>
<feature type="transmembrane region" description="Helical" evidence="8">
    <location>
        <begin position="581"/>
        <end position="604"/>
    </location>
</feature>
<dbReference type="InterPro" id="IPR003663">
    <property type="entry name" value="Sugar/inositol_transpt"/>
</dbReference>
<evidence type="ECO:0000259" key="9">
    <source>
        <dbReference type="PROSITE" id="PS50850"/>
    </source>
</evidence>
<keyword evidence="2" id="KW-1003">Cell membrane</keyword>
<comment type="similarity">
    <text evidence="7">Belongs to the major facilitator superfamily. Sugar transporter (TC 2.A.1.1) family. Trehalose transporter subfamily.</text>
</comment>
<dbReference type="GO" id="GO:0022857">
    <property type="term" value="F:transmembrane transporter activity"/>
    <property type="evidence" value="ECO:0007669"/>
    <property type="project" value="InterPro"/>
</dbReference>
<evidence type="ECO:0000256" key="1">
    <source>
        <dbReference type="ARBA" id="ARBA00004651"/>
    </source>
</evidence>
<evidence type="ECO:0000256" key="2">
    <source>
        <dbReference type="ARBA" id="ARBA00022475"/>
    </source>
</evidence>
<evidence type="ECO:0000256" key="8">
    <source>
        <dbReference type="SAM" id="Phobius"/>
    </source>
</evidence>
<feature type="transmembrane region" description="Helical" evidence="8">
    <location>
        <begin position="339"/>
        <end position="361"/>
    </location>
</feature>
<dbReference type="InterPro" id="IPR050549">
    <property type="entry name" value="MFS_Trehalose_Transporter"/>
</dbReference>
<feature type="transmembrane region" description="Helical" evidence="8">
    <location>
        <begin position="251"/>
        <end position="273"/>
    </location>
</feature>
<evidence type="ECO:0000256" key="4">
    <source>
        <dbReference type="ARBA" id="ARBA00022989"/>
    </source>
</evidence>
<feature type="transmembrane region" description="Helical" evidence="8">
    <location>
        <begin position="446"/>
        <end position="467"/>
    </location>
</feature>
<dbReference type="Gene3D" id="1.20.1250.20">
    <property type="entry name" value="MFS general substrate transporter like domains"/>
    <property type="match status" value="1"/>
</dbReference>
<feature type="transmembrane region" description="Helical" evidence="8">
    <location>
        <begin position="511"/>
        <end position="533"/>
    </location>
</feature>
<dbReference type="AlphaFoldDB" id="A0AAN7SMF8"/>
<dbReference type="PROSITE" id="PS00216">
    <property type="entry name" value="SUGAR_TRANSPORT_1"/>
    <property type="match status" value="2"/>
</dbReference>
<dbReference type="PANTHER" id="PTHR48021">
    <property type="match status" value="1"/>
</dbReference>
<dbReference type="InterPro" id="IPR036259">
    <property type="entry name" value="MFS_trans_sf"/>
</dbReference>
<evidence type="ECO:0000256" key="5">
    <source>
        <dbReference type="ARBA" id="ARBA00023136"/>
    </source>
</evidence>
<dbReference type="SUPFAM" id="SSF52980">
    <property type="entry name" value="Restriction endonuclease-like"/>
    <property type="match status" value="1"/>
</dbReference>
<keyword evidence="5 8" id="KW-0472">Membrane</keyword>
<evidence type="ECO:0000256" key="7">
    <source>
        <dbReference type="ARBA" id="ARBA00024348"/>
    </source>
</evidence>
<dbReference type="InterPro" id="IPR020846">
    <property type="entry name" value="MFS_dom"/>
</dbReference>
<keyword evidence="11" id="KW-1185">Reference proteome</keyword>
<dbReference type="GO" id="GO:0006281">
    <property type="term" value="P:DNA repair"/>
    <property type="evidence" value="ECO:0007669"/>
    <property type="project" value="UniProtKB-ARBA"/>
</dbReference>
<dbReference type="EMBL" id="JARPUR010000005">
    <property type="protein sequence ID" value="KAK4875998.1"/>
    <property type="molecule type" value="Genomic_DNA"/>
</dbReference>
<evidence type="ECO:0000256" key="6">
    <source>
        <dbReference type="ARBA" id="ARBA00023180"/>
    </source>
</evidence>
<dbReference type="InterPro" id="IPR005828">
    <property type="entry name" value="MFS_sugar_transport-like"/>
</dbReference>
<organism evidence="10 11">
    <name type="scientific">Aquatica leii</name>
    <dbReference type="NCBI Taxonomy" id="1421715"/>
    <lineage>
        <taxon>Eukaryota</taxon>
        <taxon>Metazoa</taxon>
        <taxon>Ecdysozoa</taxon>
        <taxon>Arthropoda</taxon>
        <taxon>Hexapoda</taxon>
        <taxon>Insecta</taxon>
        <taxon>Pterygota</taxon>
        <taxon>Neoptera</taxon>
        <taxon>Endopterygota</taxon>
        <taxon>Coleoptera</taxon>
        <taxon>Polyphaga</taxon>
        <taxon>Elateriformia</taxon>
        <taxon>Elateroidea</taxon>
        <taxon>Lampyridae</taxon>
        <taxon>Luciolinae</taxon>
        <taxon>Aquatica</taxon>
    </lineage>
</organism>
<feature type="transmembrane region" description="Helical" evidence="8">
    <location>
        <begin position="306"/>
        <end position="327"/>
    </location>
</feature>
<dbReference type="PRINTS" id="PR00171">
    <property type="entry name" value="SUGRTRNSPORT"/>
</dbReference>
<dbReference type="PROSITE" id="PS50850">
    <property type="entry name" value="MFS"/>
    <property type="match status" value="1"/>
</dbReference>
<evidence type="ECO:0000256" key="3">
    <source>
        <dbReference type="ARBA" id="ARBA00022692"/>
    </source>
</evidence>
<name>A0AAN7SMF8_9COLE</name>
<protein>
    <recommendedName>
        <fullName evidence="9">Major facilitator superfamily (MFS) profile domain-containing protein</fullName>
    </recommendedName>
</protein>
<dbReference type="InterPro" id="IPR005829">
    <property type="entry name" value="Sugar_transporter_CS"/>
</dbReference>
<dbReference type="Gene3D" id="3.90.320.10">
    <property type="match status" value="1"/>
</dbReference>
<evidence type="ECO:0000313" key="10">
    <source>
        <dbReference type="EMBL" id="KAK4875998.1"/>
    </source>
</evidence>
<feature type="transmembrane region" description="Helical" evidence="8">
    <location>
        <begin position="545"/>
        <end position="569"/>
    </location>
</feature>
<keyword evidence="3 8" id="KW-0812">Transmembrane</keyword>
<dbReference type="Pfam" id="PF00083">
    <property type="entry name" value="Sugar_tr"/>
    <property type="match status" value="1"/>
</dbReference>
<feature type="transmembrane region" description="Helical" evidence="8">
    <location>
        <begin position="367"/>
        <end position="384"/>
    </location>
</feature>
<dbReference type="PANTHER" id="PTHR48021:SF46">
    <property type="entry name" value="MAJOR FACILITATOR SUPERFAMILY (MFS) PROFILE DOMAIN-CONTAINING PROTEIN"/>
    <property type="match status" value="1"/>
</dbReference>
<reference evidence="11" key="1">
    <citation type="submission" date="2023-01" db="EMBL/GenBank/DDBJ databases">
        <title>Key to firefly adult light organ development and bioluminescence: homeobox transcription factors regulate luciferase expression and transportation to peroxisome.</title>
        <authorList>
            <person name="Fu X."/>
        </authorList>
    </citation>
    <scope>NUCLEOTIDE SEQUENCE [LARGE SCALE GENOMIC DNA]</scope>
</reference>